<keyword evidence="5" id="KW-1185">Reference proteome</keyword>
<dbReference type="InterPro" id="IPR023231">
    <property type="entry name" value="GSKIP_dom_sf"/>
</dbReference>
<comment type="caution">
    <text evidence="4">The sequence shown here is derived from an EMBL/GenBank/DDBJ whole genome shotgun (WGS) entry which is preliminary data.</text>
</comment>
<dbReference type="InterPro" id="IPR007967">
    <property type="entry name" value="GSKIP_dom"/>
</dbReference>
<evidence type="ECO:0000259" key="3">
    <source>
        <dbReference type="Pfam" id="PF05303"/>
    </source>
</evidence>
<dbReference type="Proteomes" id="UP001304243">
    <property type="component" value="Unassembled WGS sequence"/>
</dbReference>
<protein>
    <recommendedName>
        <fullName evidence="3">GSKIP domain-containing protein</fullName>
    </recommendedName>
</protein>
<feature type="region of interest" description="Disordered" evidence="2">
    <location>
        <begin position="157"/>
        <end position="190"/>
    </location>
</feature>
<dbReference type="PANTHER" id="PTHR12490">
    <property type="entry name" value="GSK3B-INTERACTING PROTEIN"/>
    <property type="match status" value="1"/>
</dbReference>
<dbReference type="SUPFAM" id="SSF103107">
    <property type="entry name" value="Hypothetical protein c14orf129, hspc210"/>
    <property type="match status" value="1"/>
</dbReference>
<comment type="similarity">
    <text evidence="1">Belongs to the GSKIP family.</text>
</comment>
<dbReference type="AlphaFoldDB" id="A0AAN7D2N2"/>
<feature type="domain" description="GSKIP" evidence="3">
    <location>
        <begin position="35"/>
        <end position="116"/>
    </location>
</feature>
<feature type="compositionally biased region" description="Polar residues" evidence="2">
    <location>
        <begin position="178"/>
        <end position="190"/>
    </location>
</feature>
<organism evidence="4 5">
    <name type="scientific">Mucor velutinosus</name>
    <dbReference type="NCBI Taxonomy" id="708070"/>
    <lineage>
        <taxon>Eukaryota</taxon>
        <taxon>Fungi</taxon>
        <taxon>Fungi incertae sedis</taxon>
        <taxon>Mucoromycota</taxon>
        <taxon>Mucoromycotina</taxon>
        <taxon>Mucoromycetes</taxon>
        <taxon>Mucorales</taxon>
        <taxon>Mucorineae</taxon>
        <taxon>Mucoraceae</taxon>
        <taxon>Mucor</taxon>
    </lineage>
</organism>
<proteinExistence type="inferred from homology"/>
<evidence type="ECO:0000313" key="5">
    <source>
        <dbReference type="Proteomes" id="UP001304243"/>
    </source>
</evidence>
<dbReference type="GO" id="GO:0005737">
    <property type="term" value="C:cytoplasm"/>
    <property type="evidence" value="ECO:0007669"/>
    <property type="project" value="TreeGrafter"/>
</dbReference>
<dbReference type="Pfam" id="PF05303">
    <property type="entry name" value="GSKIP_dom"/>
    <property type="match status" value="1"/>
</dbReference>
<dbReference type="GO" id="GO:0019207">
    <property type="term" value="F:kinase regulator activity"/>
    <property type="evidence" value="ECO:0007669"/>
    <property type="project" value="TreeGrafter"/>
</dbReference>
<dbReference type="GO" id="GO:0051018">
    <property type="term" value="F:protein kinase A binding"/>
    <property type="evidence" value="ECO:0007669"/>
    <property type="project" value="TreeGrafter"/>
</dbReference>
<dbReference type="InterPro" id="IPR037395">
    <property type="entry name" value="GSKIP"/>
</dbReference>
<dbReference type="GeneID" id="89951530"/>
<dbReference type="EMBL" id="JASEJX010000039">
    <property type="protein sequence ID" value="KAK4509492.1"/>
    <property type="molecule type" value="Genomic_DNA"/>
</dbReference>
<dbReference type="RefSeq" id="XP_064676158.1">
    <property type="nucleotide sequence ID" value="XM_064827101.1"/>
</dbReference>
<dbReference type="PANTHER" id="PTHR12490:SF4">
    <property type="entry name" value="GSK3B-INTERACTING PROTEIN"/>
    <property type="match status" value="1"/>
</dbReference>
<sequence length="202" mass="22308">MRLGSLSAELDAITREFDYGIVPGSATVFVRDEVNGIGRLDLTLLEGVMIVLEVTDQGYKVTSCSPLCNVDPALSTAHTVQAHLEAPFESMENLLMTISPMFRDRFQQELYNKLQSVQQQQQQQQQQQTSQPNLIHMDQASLSLEQPAPLQSVFTSQPIHSSTSTNTSTAAASAHTPDVNTNNTATPNDLNTFDELNNWINQ</sequence>
<evidence type="ECO:0000313" key="4">
    <source>
        <dbReference type="EMBL" id="KAK4509492.1"/>
    </source>
</evidence>
<evidence type="ECO:0000256" key="2">
    <source>
        <dbReference type="SAM" id="MobiDB-lite"/>
    </source>
</evidence>
<dbReference type="Gene3D" id="3.30.2280.10">
    <property type="entry name" value="Hypothetical protein (hspc210)"/>
    <property type="match status" value="1"/>
</dbReference>
<feature type="compositionally biased region" description="Low complexity" evidence="2">
    <location>
        <begin position="160"/>
        <end position="176"/>
    </location>
</feature>
<evidence type="ECO:0000256" key="1">
    <source>
        <dbReference type="ARBA" id="ARBA00009571"/>
    </source>
</evidence>
<accession>A0AAN7D2N2</accession>
<gene>
    <name evidence="4" type="ORF">ATC70_007844</name>
</gene>
<name>A0AAN7D2N2_9FUNG</name>
<reference evidence="4 5" key="1">
    <citation type="submission" date="2022-11" db="EMBL/GenBank/DDBJ databases">
        <title>Mucor velutinosus strain NIH1002 WGS.</title>
        <authorList>
            <person name="Subramanian P."/>
            <person name="Mullikin J.C."/>
            <person name="Segre J.A."/>
            <person name="Zelazny A.M."/>
        </authorList>
    </citation>
    <scope>NUCLEOTIDE SEQUENCE [LARGE SCALE GENOMIC DNA]</scope>
    <source>
        <strain evidence="4 5">NIH1002</strain>
    </source>
</reference>